<gene>
    <name evidence="6" type="ORF">BT93_L3263</name>
</gene>
<evidence type="ECO:0000256" key="2">
    <source>
        <dbReference type="ARBA" id="ARBA00022734"/>
    </source>
</evidence>
<evidence type="ECO:0000259" key="4">
    <source>
        <dbReference type="PROSITE" id="PS50104"/>
    </source>
</evidence>
<feature type="domain" description="Jacalin-type lectin" evidence="5">
    <location>
        <begin position="513"/>
        <end position="654"/>
    </location>
</feature>
<dbReference type="SUPFAM" id="SSF52200">
    <property type="entry name" value="Toll/Interleukin receptor TIR domain"/>
    <property type="match status" value="1"/>
</dbReference>
<dbReference type="EMBL" id="MU091159">
    <property type="protein sequence ID" value="KAF7847170.1"/>
    <property type="molecule type" value="Genomic_DNA"/>
</dbReference>
<dbReference type="PROSITE" id="PS50104">
    <property type="entry name" value="TIR"/>
    <property type="match status" value="1"/>
</dbReference>
<dbReference type="SMART" id="SM00915">
    <property type="entry name" value="Jacalin"/>
    <property type="match status" value="4"/>
</dbReference>
<dbReference type="PROSITE" id="PS51752">
    <property type="entry name" value="JACALIN_LECTIN"/>
    <property type="match status" value="3"/>
</dbReference>
<reference evidence="6" key="1">
    <citation type="submission" date="2020-05" db="EMBL/GenBank/DDBJ databases">
        <title>WGS assembly of Corymbia citriodora subspecies variegata.</title>
        <authorList>
            <person name="Barry K."/>
            <person name="Hundley H."/>
            <person name="Shu S."/>
            <person name="Jenkins J."/>
            <person name="Grimwood J."/>
            <person name="Baten A."/>
        </authorList>
    </citation>
    <scope>NUCLEOTIDE SEQUENCE</scope>
    <source>
        <strain evidence="6">CV2-018</strain>
    </source>
</reference>
<dbReference type="GO" id="GO:0007165">
    <property type="term" value="P:signal transduction"/>
    <property type="evidence" value="ECO:0007669"/>
    <property type="project" value="InterPro"/>
</dbReference>
<dbReference type="InterPro" id="IPR033734">
    <property type="entry name" value="Jacalin-like_lectin_dom_plant"/>
</dbReference>
<comment type="caution">
    <text evidence="6">The sequence shown here is derived from an EMBL/GenBank/DDBJ whole genome shotgun (WGS) entry which is preliminary data.</text>
</comment>
<organism evidence="6 7">
    <name type="scientific">Corymbia citriodora subsp. variegata</name>
    <dbReference type="NCBI Taxonomy" id="360336"/>
    <lineage>
        <taxon>Eukaryota</taxon>
        <taxon>Viridiplantae</taxon>
        <taxon>Streptophyta</taxon>
        <taxon>Embryophyta</taxon>
        <taxon>Tracheophyta</taxon>
        <taxon>Spermatophyta</taxon>
        <taxon>Magnoliopsida</taxon>
        <taxon>eudicotyledons</taxon>
        <taxon>Gunneridae</taxon>
        <taxon>Pentapetalae</taxon>
        <taxon>rosids</taxon>
        <taxon>malvids</taxon>
        <taxon>Myrtales</taxon>
        <taxon>Myrtaceae</taxon>
        <taxon>Myrtoideae</taxon>
        <taxon>Eucalypteae</taxon>
        <taxon>Corymbia</taxon>
    </lineage>
</organism>
<evidence type="ECO:0000256" key="1">
    <source>
        <dbReference type="ARBA" id="ARBA00006568"/>
    </source>
</evidence>
<dbReference type="InterPro" id="IPR000157">
    <property type="entry name" value="TIR_dom"/>
</dbReference>
<feature type="domain" description="TIR" evidence="4">
    <location>
        <begin position="9"/>
        <end position="176"/>
    </location>
</feature>
<feature type="compositionally biased region" description="Basic and acidic residues" evidence="3">
    <location>
        <begin position="281"/>
        <end position="308"/>
    </location>
</feature>
<sequence>MSSSYSRQWTPDVFVSFEDNALELERFTSTLFKQLKQAGIGYRDSHHQKGAGLLEAIRQARFALVVFSANYANSSQCLEELVKILLRRGDSKYPSLVVIPIFHGMDPAKVLQFAAKDEFKQALASLRGKKKDEKKKEWRRALAKVEGISGYELKKDADGVESELIKTIVERLVNEIRSLYSHKVFGPFGGSGERSWHSDKINGIYVEYKDFIKSIEFDVGGNTKTEEQHGEKDGYRTYKVKLIEEERIISFSGYFKEANNVGVRINSLTFETSKRRLGPINRKEEDKRQDKKEGGEKMEKKEEAEEEKKRKKKEKGKKKEEAEEQTEEYFALPLPSGAGKVIEFSGSKKGDDFLTSIGALVELPPEEFCPVGLFGSRRGSKWDDGDGHSNVKGIRVGLDSSGNRCIQSIKFQYEEVNGVRSKWREHGSHAERYEEFIINGGDEYLSSVSGYCTYDGITSLTFLTNKKNTIIIGDGKGTHFSSPATGCKIVGFYGWSDDHLHGIGAYFKPTLDLHPVKSIGPFGRGNAWDDGIFRGVKKVCIAVMEDIRYIKIVYDDGSRNGRTVIHGDYTGEFSCYEKGIILEYPKEYLISISGYTRDDGSIWSLTFHSNKKRHGPYGMKEGEYFWYPSNGTKIIGFYGTWGKTLDSIGVYAEPIQPHALQVYKPFEGSGGTDWDDGEHSNVIGYRVTDIVDSEESRKIESITFMYDNNGSLVEGSRRGGDASSGDWVMLDFPEERLTWITGYWRKEAGQTIIHDLTIHTSHEKRVALTYAARGKAGSKGLTDKKREELEGSNYFSIPKKSDTDRRIIGFVGKAHTCLNSIGARFKPYDD</sequence>
<evidence type="ECO:0000256" key="3">
    <source>
        <dbReference type="SAM" id="MobiDB-lite"/>
    </source>
</evidence>
<dbReference type="Pfam" id="PF01419">
    <property type="entry name" value="Jacalin"/>
    <property type="match status" value="4"/>
</dbReference>
<dbReference type="SMART" id="SM00255">
    <property type="entry name" value="TIR"/>
    <property type="match status" value="1"/>
</dbReference>
<dbReference type="CDD" id="cd09612">
    <property type="entry name" value="Jacalin"/>
    <property type="match status" value="2"/>
</dbReference>
<dbReference type="Proteomes" id="UP000806378">
    <property type="component" value="Unassembled WGS sequence"/>
</dbReference>
<proteinExistence type="inferred from homology"/>
<keyword evidence="2" id="KW-0430">Lectin</keyword>
<keyword evidence="7" id="KW-1185">Reference proteome</keyword>
<evidence type="ECO:0000259" key="5">
    <source>
        <dbReference type="PROSITE" id="PS51752"/>
    </source>
</evidence>
<dbReference type="InterPro" id="IPR001229">
    <property type="entry name" value="Jacalin-like_lectin_dom"/>
</dbReference>
<dbReference type="AlphaFoldDB" id="A0A8T0CHI5"/>
<accession>A0A8T0CHI5</accession>
<dbReference type="SUPFAM" id="SSF51101">
    <property type="entry name" value="Mannose-binding lectins"/>
    <property type="match status" value="4"/>
</dbReference>
<dbReference type="InterPro" id="IPR035897">
    <property type="entry name" value="Toll_tir_struct_dom_sf"/>
</dbReference>
<dbReference type="Gramene" id="rna-gnl|WGS:JABURB|Cocit.L3263.1">
    <property type="protein sequence ID" value="cds-KAF7847170.1"/>
    <property type="gene ID" value="gene-BT93_L3263"/>
</dbReference>
<dbReference type="Gene3D" id="2.100.10.30">
    <property type="entry name" value="Jacalin-like lectin domain"/>
    <property type="match status" value="4"/>
</dbReference>
<comment type="similarity">
    <text evidence="1">Belongs to the jacalin lectin family.</text>
</comment>
<dbReference type="Gene3D" id="3.40.50.10140">
    <property type="entry name" value="Toll/interleukin-1 receptor homology (TIR) domain"/>
    <property type="match status" value="1"/>
</dbReference>
<evidence type="ECO:0000313" key="6">
    <source>
        <dbReference type="EMBL" id="KAF7847170.1"/>
    </source>
</evidence>
<dbReference type="InterPro" id="IPR036404">
    <property type="entry name" value="Jacalin-like_lectin_dom_sf"/>
</dbReference>
<name>A0A8T0CHI5_CORYI</name>
<dbReference type="Pfam" id="PF01582">
    <property type="entry name" value="TIR"/>
    <property type="match status" value="1"/>
</dbReference>
<feature type="domain" description="Jacalin-type lectin" evidence="5">
    <location>
        <begin position="660"/>
        <end position="827"/>
    </location>
</feature>
<feature type="domain" description="Jacalin-type lectin" evidence="5">
    <location>
        <begin position="368"/>
        <end position="509"/>
    </location>
</feature>
<feature type="region of interest" description="Disordered" evidence="3">
    <location>
        <begin position="279"/>
        <end position="330"/>
    </location>
</feature>
<dbReference type="OrthoDB" id="4325201at2759"/>
<dbReference type="PANTHER" id="PTHR47293">
    <property type="entry name" value="JACALIN-RELATED LECTIN 3"/>
    <property type="match status" value="1"/>
</dbReference>
<evidence type="ECO:0000313" key="7">
    <source>
        <dbReference type="Proteomes" id="UP000806378"/>
    </source>
</evidence>
<dbReference type="GO" id="GO:0030246">
    <property type="term" value="F:carbohydrate binding"/>
    <property type="evidence" value="ECO:0007669"/>
    <property type="project" value="UniProtKB-KW"/>
</dbReference>
<protein>
    <recommendedName>
        <fullName evidence="8">TIR domain-containing protein</fullName>
    </recommendedName>
</protein>
<dbReference type="PANTHER" id="PTHR47293:SF68">
    <property type="entry name" value="JACALIN-RELATED LECTIN 3"/>
    <property type="match status" value="1"/>
</dbReference>
<evidence type="ECO:0008006" key="8">
    <source>
        <dbReference type="Google" id="ProtNLM"/>
    </source>
</evidence>